<dbReference type="InterPro" id="IPR055917">
    <property type="entry name" value="DUF7494"/>
</dbReference>
<evidence type="ECO:0000256" key="1">
    <source>
        <dbReference type="PROSITE-ProRule" id="PRU00339"/>
    </source>
</evidence>
<dbReference type="InterPro" id="IPR019734">
    <property type="entry name" value="TPR_rpt"/>
</dbReference>
<dbReference type="Gene3D" id="1.25.40.10">
    <property type="entry name" value="Tetratricopeptide repeat domain"/>
    <property type="match status" value="2"/>
</dbReference>
<dbReference type="Proteomes" id="UP000317935">
    <property type="component" value="Chromosome"/>
</dbReference>
<evidence type="ECO:0000313" key="4">
    <source>
        <dbReference type="EMBL" id="BCD69746.1"/>
    </source>
</evidence>
<dbReference type="RefSeq" id="WP_064429988.1">
    <property type="nucleotide sequence ID" value="NZ_AP019774.1"/>
</dbReference>
<proteinExistence type="predicted"/>
<dbReference type="OrthoDB" id="5337154at2"/>
<evidence type="ECO:0000256" key="2">
    <source>
        <dbReference type="SAM" id="SignalP"/>
    </source>
</evidence>
<keyword evidence="1" id="KW-0802">TPR repeat</keyword>
<evidence type="ECO:0000259" key="3">
    <source>
        <dbReference type="Pfam" id="PF24323"/>
    </source>
</evidence>
<name>A0A6J4CWI4_9HELI</name>
<dbReference type="PROSITE" id="PS50005">
    <property type="entry name" value="TPR"/>
    <property type="match status" value="1"/>
</dbReference>
<reference evidence="4 5" key="1">
    <citation type="submission" date="2019-06" db="EMBL/GenBank/DDBJ databases">
        <title>Complete genome sequence of Helicobacter suis SNTW101c.</title>
        <authorList>
            <person name="Rimbara E."/>
            <person name="Suzuki M."/>
            <person name="Matsui H."/>
            <person name="Nakamura M."/>
            <person name="Mori S."/>
            <person name="Shibayama K."/>
        </authorList>
    </citation>
    <scope>NUCLEOTIDE SEQUENCE [LARGE SCALE GENOMIC DNA]</scope>
    <source>
        <strain evidence="4 5">SNTW101c</strain>
    </source>
</reference>
<dbReference type="AlphaFoldDB" id="A0A6J4CWI4"/>
<dbReference type="Pfam" id="PF24323">
    <property type="entry name" value="DUF7494"/>
    <property type="match status" value="1"/>
</dbReference>
<sequence length="782" mass="89471">MPRILGLLMLACALLPALSLTITNGKEKGENFATLTLTHNKPFKCTAVKYPMQEIICTIASIPSMGFMPFQTEFFKVFYEMKNFIFYLHIQPQYKQKLFALPYDYKQSIPIQRLSLESSKTWQIVGFVHTIPFLTTKDPTAVYPEGLNFPILIDEAQTPLIPELDVDNQPIMHAKDQGLGEYLNTKRLIDNGYYMEALESIVNILKLYPDTLFRKDLYFYEITALSHLKKKQDLVIQVASQWIKLYPSDPQVPSVLYALGNAYSQINYMPQAASTFKRIIEEYPKSRYSPLSQMRLAQQAANEGNRSAALMGFQKAYQEAKDIDSASDIAFNWSLFDLSGSGKNTALILNKIIYGNPEYFMKHPARSYDLLTELKNRAIFRPAIKIATLLSHQSNDFNVQEKATFELGLLYEKNNQPNEAHLANSEYIDNYNNAIHIALVKARDKKVLFLMHGNYDEKLARYNQILKDYPASSDEYQKALEYKAALLLEHRYYSQVLELKLKQSSPYVQGALIELGKGALKDADCKSFNSFLVRVTGFDPHVFNADEQIQAFDCLYQQALYQKAAIFSQSALKDKSTDKLAWLYRQGRNLYALNDYQNSLLAAKDALSLAILSQSQKHYDIAFTVFLDYMQTNNPQEAFKIYADLAKWFKEDARMIEVYALLLQNEAKSTNNPTTLELYAKNLIALQDKYENNTYTPYAQNQLISALIRQDKLKEALQQSDLLLRKPLDPKDKQHVLYSKGTILKQSNQLVEAQNTFKACVAVSTNSPWKDLCSQALNLLKP</sequence>
<dbReference type="PANTHER" id="PTHR12558">
    <property type="entry name" value="CELL DIVISION CYCLE 16,23,27"/>
    <property type="match status" value="1"/>
</dbReference>
<protein>
    <submittedName>
        <fullName evidence="4">Paralysed flagella protein PlfA</fullName>
    </submittedName>
</protein>
<accession>A0A6J4CWI4</accession>
<keyword evidence="4" id="KW-0966">Cell projection</keyword>
<gene>
    <name evidence="4" type="primary">pflA</name>
    <name evidence="4" type="ORF">SNTW_03910</name>
</gene>
<keyword evidence="4" id="KW-0282">Flagellum</keyword>
<feature type="domain" description="DUF7494" evidence="3">
    <location>
        <begin position="18"/>
        <end position="130"/>
    </location>
</feature>
<keyword evidence="4" id="KW-0969">Cilium</keyword>
<dbReference type="SUPFAM" id="SSF48452">
    <property type="entry name" value="TPR-like"/>
    <property type="match status" value="1"/>
</dbReference>
<evidence type="ECO:0000313" key="5">
    <source>
        <dbReference type="Proteomes" id="UP000317935"/>
    </source>
</evidence>
<feature type="chain" id="PRO_5026936503" evidence="2">
    <location>
        <begin position="20"/>
        <end position="782"/>
    </location>
</feature>
<dbReference type="InterPro" id="IPR011990">
    <property type="entry name" value="TPR-like_helical_dom_sf"/>
</dbReference>
<dbReference type="PANTHER" id="PTHR12558:SF13">
    <property type="entry name" value="CELL DIVISION CYCLE PROTEIN 27 HOMOLOG"/>
    <property type="match status" value="1"/>
</dbReference>
<keyword evidence="2" id="KW-0732">Signal</keyword>
<dbReference type="EMBL" id="AP019774">
    <property type="protein sequence ID" value="BCD69746.1"/>
    <property type="molecule type" value="Genomic_DNA"/>
</dbReference>
<feature type="repeat" description="TPR" evidence="1">
    <location>
        <begin position="253"/>
        <end position="286"/>
    </location>
</feature>
<feature type="signal peptide" evidence="2">
    <location>
        <begin position="1"/>
        <end position="19"/>
    </location>
</feature>
<organism evidence="4 5">
    <name type="scientific">Helicobacter suis</name>
    <dbReference type="NCBI Taxonomy" id="104628"/>
    <lineage>
        <taxon>Bacteria</taxon>
        <taxon>Pseudomonadati</taxon>
        <taxon>Campylobacterota</taxon>
        <taxon>Epsilonproteobacteria</taxon>
        <taxon>Campylobacterales</taxon>
        <taxon>Helicobacteraceae</taxon>
        <taxon>Helicobacter</taxon>
    </lineage>
</organism>